<dbReference type="Proteomes" id="UP000515697">
    <property type="component" value="Chromosome PVSEL_07"/>
</dbReference>
<proteinExistence type="predicted"/>
<keyword evidence="1" id="KW-0732">Signal</keyword>
<organism evidence="2 3">
    <name type="scientific">Plasmodium vinckei</name>
    <dbReference type="NCBI Taxonomy" id="5860"/>
    <lineage>
        <taxon>Eukaryota</taxon>
        <taxon>Sar</taxon>
        <taxon>Alveolata</taxon>
        <taxon>Apicomplexa</taxon>
        <taxon>Aconoidasida</taxon>
        <taxon>Haemosporida</taxon>
        <taxon>Plasmodiidae</taxon>
        <taxon>Plasmodium</taxon>
        <taxon>Plasmodium (Vinckeia)</taxon>
    </lineage>
</organism>
<gene>
    <name evidence="2" type="ORF">PVSEL_0700080</name>
</gene>
<feature type="chain" id="PRO_5027979428" evidence="1">
    <location>
        <begin position="20"/>
        <end position="279"/>
    </location>
</feature>
<dbReference type="VEuPathDB" id="PlasmoDB:PVLDE_0700110"/>
<accession>A0A6V7SNW7</accession>
<dbReference type="SUPFAM" id="SSF55961">
    <property type="entry name" value="Bet v1-like"/>
    <property type="match status" value="1"/>
</dbReference>
<dbReference type="VEuPathDB" id="PlasmoDB:PVSEL_0700080"/>
<name>A0A6V7SNW7_PLAVN</name>
<dbReference type="VEuPathDB" id="PlasmoDB:PVPCR_0700070"/>
<dbReference type="EMBL" id="LR865428">
    <property type="protein sequence ID" value="CAD2100941.1"/>
    <property type="molecule type" value="Genomic_DNA"/>
</dbReference>
<dbReference type="VEuPathDB" id="PlasmoDB:PVBDA_0904710"/>
<dbReference type="NCBIfam" id="TIGR01599">
    <property type="entry name" value="PYST-A"/>
    <property type="match status" value="1"/>
</dbReference>
<evidence type="ECO:0000313" key="3">
    <source>
        <dbReference type="Proteomes" id="UP000515697"/>
    </source>
</evidence>
<dbReference type="AlphaFoldDB" id="A0A6V7SNW7"/>
<sequence length="279" mass="31844">MNKFYIQITLFLLSIFAYANNEAFAAETAPGQATNPKSRFATPEEVYEKNKHLLRTCKHCVRAPDVMNDAVKQLEYHATSKDGYEVYAQNPSDSMSYYVKKFDGKTDILKVNLNIYASSQYNDIVNRLWDPNGPNFFNKGTAKIVRVYNPNLVIIQQRYNKDSKGRQKYFYALVGKAEISKDKTIIAMTSANINDHNPSGKKYQNKIVQKANSFTTDINSEEDIKNGELEKVFVNIAGYLIEKKNRCADVTYVESIDGHSSIKRRPYPGLFCVCYYAHA</sequence>
<protein>
    <submittedName>
        <fullName evidence="2">Fam-a protein</fullName>
    </submittedName>
</protein>
<reference evidence="2 3" key="1">
    <citation type="submission" date="2020-08" db="EMBL/GenBank/DDBJ databases">
        <authorList>
            <person name="Ramaprasad A."/>
        </authorList>
    </citation>
    <scope>NUCLEOTIDE SEQUENCE [LARGE SCALE GENOMIC DNA]</scope>
</reference>
<evidence type="ECO:0000256" key="1">
    <source>
        <dbReference type="SAM" id="SignalP"/>
    </source>
</evidence>
<dbReference type="VEuPathDB" id="PlasmoDB:PVVCY_0400110"/>
<dbReference type="InterPro" id="IPR006486">
    <property type="entry name" value="PYST_A"/>
</dbReference>
<feature type="signal peptide" evidence="1">
    <location>
        <begin position="1"/>
        <end position="19"/>
    </location>
</feature>
<evidence type="ECO:0000313" key="2">
    <source>
        <dbReference type="EMBL" id="CAD2100941.1"/>
    </source>
</evidence>